<proteinExistence type="predicted"/>
<evidence type="ECO:0000256" key="1">
    <source>
        <dbReference type="SAM" id="Coils"/>
    </source>
</evidence>
<dbReference type="EMBL" id="BSPL01000029">
    <property type="protein sequence ID" value="GLS73771.1"/>
    <property type="molecule type" value="Genomic_DNA"/>
</dbReference>
<gene>
    <name evidence="3" type="ORF">GCM10007890_57860</name>
</gene>
<feature type="region of interest" description="Disordered" evidence="2">
    <location>
        <begin position="1"/>
        <end position="20"/>
    </location>
</feature>
<organism evidence="3 4">
    <name type="scientific">Methylobacterium tardum</name>
    <dbReference type="NCBI Taxonomy" id="374432"/>
    <lineage>
        <taxon>Bacteria</taxon>
        <taxon>Pseudomonadati</taxon>
        <taxon>Pseudomonadota</taxon>
        <taxon>Alphaproteobacteria</taxon>
        <taxon>Hyphomicrobiales</taxon>
        <taxon>Methylobacteriaceae</taxon>
        <taxon>Methylobacterium</taxon>
    </lineage>
</organism>
<feature type="compositionally biased region" description="Polar residues" evidence="2">
    <location>
        <begin position="1"/>
        <end position="18"/>
    </location>
</feature>
<name>A0AA37TQB6_9HYPH</name>
<evidence type="ECO:0000313" key="3">
    <source>
        <dbReference type="EMBL" id="GLS73771.1"/>
    </source>
</evidence>
<protein>
    <submittedName>
        <fullName evidence="3">Uncharacterized protein</fullName>
    </submittedName>
</protein>
<dbReference type="Proteomes" id="UP001157440">
    <property type="component" value="Unassembled WGS sequence"/>
</dbReference>
<keyword evidence="4" id="KW-1185">Reference proteome</keyword>
<keyword evidence="1" id="KW-0175">Coiled coil</keyword>
<dbReference type="RefSeq" id="WP_238199287.1">
    <property type="nucleotide sequence ID" value="NZ_BPQZ01000034.1"/>
</dbReference>
<feature type="coiled-coil region" evidence="1">
    <location>
        <begin position="72"/>
        <end position="131"/>
    </location>
</feature>
<reference evidence="4" key="1">
    <citation type="journal article" date="2019" name="Int. J. Syst. Evol. Microbiol.">
        <title>The Global Catalogue of Microorganisms (GCM) 10K type strain sequencing project: providing services to taxonomists for standard genome sequencing and annotation.</title>
        <authorList>
            <consortium name="The Broad Institute Genomics Platform"/>
            <consortium name="The Broad Institute Genome Sequencing Center for Infectious Disease"/>
            <person name="Wu L."/>
            <person name="Ma J."/>
        </authorList>
    </citation>
    <scope>NUCLEOTIDE SEQUENCE [LARGE SCALE GENOMIC DNA]</scope>
    <source>
        <strain evidence="4">NBRC 103632</strain>
    </source>
</reference>
<evidence type="ECO:0000256" key="2">
    <source>
        <dbReference type="SAM" id="MobiDB-lite"/>
    </source>
</evidence>
<evidence type="ECO:0000313" key="4">
    <source>
        <dbReference type="Proteomes" id="UP001157440"/>
    </source>
</evidence>
<comment type="caution">
    <text evidence="3">The sequence shown here is derived from an EMBL/GenBank/DDBJ whole genome shotgun (WGS) entry which is preliminary data.</text>
</comment>
<sequence>MEQSGQIPSDQPHTSELTSAAAWDEVAAASPQKVVVLASVAAGQSSARPSAETASAKWTGVLERVRGAAQYIREVEDRTQEYELRVQEVLEQVRADLRDADAKVRTAEQRAQEAEARARAAEERAAAAERWLQQISEAIESEFVVERAAPQKTGTLGA</sequence>
<dbReference type="AlphaFoldDB" id="A0AA37TQB6"/>
<accession>A0AA37TQB6</accession>